<accession>A0A699YLH1</accession>
<dbReference type="EMBL" id="BLLF01000355">
    <property type="protein sequence ID" value="GFH10880.1"/>
    <property type="molecule type" value="Genomic_DNA"/>
</dbReference>
<gene>
    <name evidence="3" type="ORF">HaLaN_06277</name>
</gene>
<evidence type="ECO:0000256" key="1">
    <source>
        <dbReference type="SAM" id="MobiDB-lite"/>
    </source>
</evidence>
<comment type="caution">
    <text evidence="3">The sequence shown here is derived from an EMBL/GenBank/DDBJ whole genome shotgun (WGS) entry which is preliminary data.</text>
</comment>
<organism evidence="3 4">
    <name type="scientific">Haematococcus lacustris</name>
    <name type="common">Green alga</name>
    <name type="synonym">Haematococcus pluvialis</name>
    <dbReference type="NCBI Taxonomy" id="44745"/>
    <lineage>
        <taxon>Eukaryota</taxon>
        <taxon>Viridiplantae</taxon>
        <taxon>Chlorophyta</taxon>
        <taxon>core chlorophytes</taxon>
        <taxon>Chlorophyceae</taxon>
        <taxon>CS clade</taxon>
        <taxon>Chlamydomonadales</taxon>
        <taxon>Haematococcaceae</taxon>
        <taxon>Haematococcus</taxon>
    </lineage>
</organism>
<keyword evidence="2" id="KW-0472">Membrane</keyword>
<evidence type="ECO:0000313" key="3">
    <source>
        <dbReference type="EMBL" id="GFH10880.1"/>
    </source>
</evidence>
<dbReference type="AlphaFoldDB" id="A0A699YLH1"/>
<feature type="region of interest" description="Disordered" evidence="1">
    <location>
        <begin position="175"/>
        <end position="208"/>
    </location>
</feature>
<protein>
    <submittedName>
        <fullName evidence="3">Uncharacterized protein</fullName>
    </submittedName>
</protein>
<feature type="transmembrane region" description="Helical" evidence="2">
    <location>
        <begin position="98"/>
        <end position="116"/>
    </location>
</feature>
<evidence type="ECO:0000313" key="4">
    <source>
        <dbReference type="Proteomes" id="UP000485058"/>
    </source>
</evidence>
<keyword evidence="2" id="KW-1133">Transmembrane helix</keyword>
<dbReference type="Proteomes" id="UP000485058">
    <property type="component" value="Unassembled WGS sequence"/>
</dbReference>
<feature type="non-terminal residue" evidence="3">
    <location>
        <position position="1"/>
    </location>
</feature>
<evidence type="ECO:0000256" key="2">
    <source>
        <dbReference type="SAM" id="Phobius"/>
    </source>
</evidence>
<keyword evidence="4" id="KW-1185">Reference proteome</keyword>
<feature type="transmembrane region" description="Helical" evidence="2">
    <location>
        <begin position="12"/>
        <end position="33"/>
    </location>
</feature>
<sequence length="208" mass="22816">MPCPLCKNVQTVEVPGCLFAIIACGLHALWLVMVVGTQDWDPLLAALKKPNGDPSQCDVAFGGIRLSTDYMDEGFSILIHVPSTIDMFSFLRPFDPNVWILMFATSVVVGVAVLLAEVPVRRIIARPQPAFDKYCNLQWAATALMLKALQQFNVKSTGGRIIVWLPSTHPDQHIHSGAGFPADHHQHQHEHPRCLQPGQQASGHLGGQ</sequence>
<dbReference type="PROSITE" id="PS51257">
    <property type="entry name" value="PROKAR_LIPOPROTEIN"/>
    <property type="match status" value="1"/>
</dbReference>
<keyword evidence="2" id="KW-0812">Transmembrane</keyword>
<dbReference type="Gene3D" id="1.10.287.70">
    <property type="match status" value="1"/>
</dbReference>
<proteinExistence type="predicted"/>
<reference evidence="3 4" key="1">
    <citation type="submission" date="2020-02" db="EMBL/GenBank/DDBJ databases">
        <title>Draft genome sequence of Haematococcus lacustris strain NIES-144.</title>
        <authorList>
            <person name="Morimoto D."/>
            <person name="Nakagawa S."/>
            <person name="Yoshida T."/>
            <person name="Sawayama S."/>
        </authorList>
    </citation>
    <scope>NUCLEOTIDE SEQUENCE [LARGE SCALE GENOMIC DNA]</scope>
    <source>
        <strain evidence="3 4">NIES-144</strain>
    </source>
</reference>
<feature type="compositionally biased region" description="Basic and acidic residues" evidence="1">
    <location>
        <begin position="182"/>
        <end position="193"/>
    </location>
</feature>
<name>A0A699YLH1_HAELA</name>